<gene>
    <name evidence="2" type="ORF">U9M48_018818</name>
</gene>
<dbReference type="PROSITE" id="PS50878">
    <property type="entry name" value="RT_POL"/>
    <property type="match status" value="1"/>
</dbReference>
<dbReference type="InterPro" id="IPR043502">
    <property type="entry name" value="DNA/RNA_pol_sf"/>
</dbReference>
<protein>
    <recommendedName>
        <fullName evidence="1">Reverse transcriptase domain-containing protein</fullName>
    </recommendedName>
</protein>
<name>A0AAQ3TA72_PASNO</name>
<dbReference type="InterPro" id="IPR000477">
    <property type="entry name" value="RT_dom"/>
</dbReference>
<evidence type="ECO:0000313" key="3">
    <source>
        <dbReference type="Proteomes" id="UP001341281"/>
    </source>
</evidence>
<dbReference type="EMBL" id="CP144748">
    <property type="protein sequence ID" value="WVZ70124.1"/>
    <property type="molecule type" value="Genomic_DNA"/>
</dbReference>
<evidence type="ECO:0000313" key="2">
    <source>
        <dbReference type="EMBL" id="WVZ70124.1"/>
    </source>
</evidence>
<evidence type="ECO:0000259" key="1">
    <source>
        <dbReference type="PROSITE" id="PS50878"/>
    </source>
</evidence>
<dbReference type="Proteomes" id="UP001341281">
    <property type="component" value="Chromosome 04"/>
</dbReference>
<dbReference type="PANTHER" id="PTHR31635">
    <property type="entry name" value="REVERSE TRANSCRIPTASE DOMAIN-CONTAINING PROTEIN-RELATED"/>
    <property type="match status" value="1"/>
</dbReference>
<dbReference type="Pfam" id="PF00078">
    <property type="entry name" value="RVT_1"/>
    <property type="match status" value="1"/>
</dbReference>
<reference evidence="2 3" key="1">
    <citation type="submission" date="2024-02" db="EMBL/GenBank/DDBJ databases">
        <title>High-quality chromosome-scale genome assembly of Pensacola bahiagrass (Paspalum notatum Flugge var. saurae).</title>
        <authorList>
            <person name="Vega J.M."/>
            <person name="Podio M."/>
            <person name="Orjuela J."/>
            <person name="Siena L.A."/>
            <person name="Pessino S.C."/>
            <person name="Combes M.C."/>
            <person name="Mariac C."/>
            <person name="Albertini E."/>
            <person name="Pupilli F."/>
            <person name="Ortiz J.P.A."/>
            <person name="Leblanc O."/>
        </authorList>
    </citation>
    <scope>NUCLEOTIDE SEQUENCE [LARGE SCALE GENOMIC DNA]</scope>
    <source>
        <strain evidence="2">R1</strain>
        <tissue evidence="2">Leaf</tissue>
    </source>
</reference>
<dbReference type="AlphaFoldDB" id="A0AAQ3TA72"/>
<dbReference type="CDD" id="cd01650">
    <property type="entry name" value="RT_nLTR_like"/>
    <property type="match status" value="1"/>
</dbReference>
<organism evidence="2 3">
    <name type="scientific">Paspalum notatum var. saurae</name>
    <dbReference type="NCBI Taxonomy" id="547442"/>
    <lineage>
        <taxon>Eukaryota</taxon>
        <taxon>Viridiplantae</taxon>
        <taxon>Streptophyta</taxon>
        <taxon>Embryophyta</taxon>
        <taxon>Tracheophyta</taxon>
        <taxon>Spermatophyta</taxon>
        <taxon>Magnoliopsida</taxon>
        <taxon>Liliopsida</taxon>
        <taxon>Poales</taxon>
        <taxon>Poaceae</taxon>
        <taxon>PACMAD clade</taxon>
        <taxon>Panicoideae</taxon>
        <taxon>Andropogonodae</taxon>
        <taxon>Paspaleae</taxon>
        <taxon>Paspalinae</taxon>
        <taxon>Paspalum</taxon>
    </lineage>
</organism>
<feature type="domain" description="Reverse transcriptase" evidence="1">
    <location>
        <begin position="153"/>
        <end position="424"/>
    </location>
</feature>
<proteinExistence type="predicted"/>
<dbReference type="SUPFAM" id="SSF56672">
    <property type="entry name" value="DNA/RNA polymerases"/>
    <property type="match status" value="1"/>
</dbReference>
<keyword evidence="3" id="KW-1185">Reference proteome</keyword>
<accession>A0AAQ3TA72</accession>
<sequence>MKQLDLVEANETKKEAISGRMVLSMLGSNFDQFIVLPVDRTRGEMKRKNFMAKLKVSDQIIVGQEEKEEAVWDFYSNLLGVAAEHNYTLNLQIFLQGSRDLSALDAFFSEDKVWAAIKSLPADKALGPDGYTGVFYKSCRPIIKGDTLAALIKSAGDISKLHLLNSAYITLLPKTADAFKVKDYRPISLVHSFAKLVTKILANCLAPHLKELSAFVKGRCILDNFILVQQTAKVLYREKEHRVLLKLDISKAFDSVSWAFLLQVLRHRGFGPVWCSILSKLLVSSTTRILVNGVPGEPIQHHRGLCQGDPLSPMLFIIIMDVLNALINRASDSGLLQPILTSGPTQRVSLYVYDVVLFLRPCTEDLVLTKEILEVFGDALGLVTNISECTMTPIHCLEQDISDVQASLGCKVQDFPCRYLGLPLSVKKLPKAEFYAIVDKIVDMLLGWKATMLHPAGGMTLVQSVLMAIRIYQLMALDLPKWGRKEINGGHYLVAWGRVQRPLHLGGLGILDLATMGWALKMRWLWLKKTQLDRLWASIDIHVTPQFHGHVSHLNFFRGGRWQHNTFLE</sequence>
<dbReference type="PANTHER" id="PTHR31635:SF196">
    <property type="entry name" value="REVERSE TRANSCRIPTASE DOMAIN-CONTAINING PROTEIN-RELATED"/>
    <property type="match status" value="1"/>
</dbReference>